<keyword evidence="1 3" id="KW-0808">Transferase</keyword>
<dbReference type="SUPFAM" id="SSF53474">
    <property type="entry name" value="alpha/beta-Hydrolases"/>
    <property type="match status" value="1"/>
</dbReference>
<dbReference type="PANTHER" id="PTHR32268:SF11">
    <property type="entry name" value="HOMOSERINE O-ACETYLTRANSFERASE"/>
    <property type="match status" value="1"/>
</dbReference>
<dbReference type="EMBL" id="AUZZ01000539">
    <property type="protein sequence ID" value="EQD67646.1"/>
    <property type="molecule type" value="Genomic_DNA"/>
</dbReference>
<reference evidence="3" key="1">
    <citation type="submission" date="2013-08" db="EMBL/GenBank/DDBJ databases">
        <authorList>
            <person name="Mendez C."/>
            <person name="Richter M."/>
            <person name="Ferrer M."/>
            <person name="Sanchez J."/>
        </authorList>
    </citation>
    <scope>NUCLEOTIDE SEQUENCE</scope>
</reference>
<dbReference type="GO" id="GO:0009092">
    <property type="term" value="P:homoserine metabolic process"/>
    <property type="evidence" value="ECO:0007669"/>
    <property type="project" value="TreeGrafter"/>
</dbReference>
<dbReference type="PIRSF" id="PIRSF000443">
    <property type="entry name" value="Homoser_Ac_trans"/>
    <property type="match status" value="1"/>
</dbReference>
<feature type="domain" description="AB hydrolase-1" evidence="2">
    <location>
        <begin position="1"/>
        <end position="178"/>
    </location>
</feature>
<sequence>MVVLAYAALFPGGARRLASISGTAAASPFAIALRSIQRDAITSDPDWRNGQYSRERPPAAGMRLARKLGTVTYRSAAEWVQRFDRQPIRADLRQNTPFAPEFAVQGYLEVQAERWVNAFDANSYLYLSRAMDRFDLAAHGTPHSLWRRADLANALIIGVESDMLFSIGEQQALAHSLEAGGTATRFVPLPCIEGHDAFLVDTERFGRAIGDFLAA</sequence>
<reference evidence="3" key="2">
    <citation type="journal article" date="2014" name="ISME J.">
        <title>Microbial stratification in low pH oxic and suboxic macroscopic growths along an acid mine drainage.</title>
        <authorList>
            <person name="Mendez-Garcia C."/>
            <person name="Mesa V."/>
            <person name="Sprenger R.R."/>
            <person name="Richter M."/>
            <person name="Diez M.S."/>
            <person name="Solano J."/>
            <person name="Bargiela R."/>
            <person name="Golyshina O.V."/>
            <person name="Manteca A."/>
            <person name="Ramos J.L."/>
            <person name="Gallego J.R."/>
            <person name="Llorente I."/>
            <person name="Martins Dos Santos V.A."/>
            <person name="Jensen O.N."/>
            <person name="Pelaez A.I."/>
            <person name="Sanchez J."/>
            <person name="Ferrer M."/>
        </authorList>
    </citation>
    <scope>NUCLEOTIDE SEQUENCE</scope>
</reference>
<gene>
    <name evidence="3" type="ORF">B2A_00689</name>
</gene>
<proteinExistence type="predicted"/>
<dbReference type="GO" id="GO:0004414">
    <property type="term" value="F:homoserine O-acetyltransferase activity"/>
    <property type="evidence" value="ECO:0007669"/>
    <property type="project" value="TreeGrafter"/>
</dbReference>
<protein>
    <submittedName>
        <fullName evidence="3">Homoserine O-acetyltransferase</fullName>
    </submittedName>
</protein>
<dbReference type="PANTHER" id="PTHR32268">
    <property type="entry name" value="HOMOSERINE O-ACETYLTRANSFERASE"/>
    <property type="match status" value="1"/>
</dbReference>
<dbReference type="InterPro" id="IPR029058">
    <property type="entry name" value="AB_hydrolase_fold"/>
</dbReference>
<dbReference type="InterPro" id="IPR000073">
    <property type="entry name" value="AB_hydrolase_1"/>
</dbReference>
<dbReference type="Pfam" id="PF00561">
    <property type="entry name" value="Abhydrolase_1"/>
    <property type="match status" value="1"/>
</dbReference>
<evidence type="ECO:0000259" key="2">
    <source>
        <dbReference type="Pfam" id="PF00561"/>
    </source>
</evidence>
<evidence type="ECO:0000313" key="3">
    <source>
        <dbReference type="EMBL" id="EQD67646.1"/>
    </source>
</evidence>
<accession>T1B429</accession>
<organism evidence="3">
    <name type="scientific">mine drainage metagenome</name>
    <dbReference type="NCBI Taxonomy" id="410659"/>
    <lineage>
        <taxon>unclassified sequences</taxon>
        <taxon>metagenomes</taxon>
        <taxon>ecological metagenomes</taxon>
    </lineage>
</organism>
<dbReference type="GO" id="GO:0009086">
    <property type="term" value="P:methionine biosynthetic process"/>
    <property type="evidence" value="ECO:0007669"/>
    <property type="project" value="TreeGrafter"/>
</dbReference>
<dbReference type="Gene3D" id="3.40.50.1820">
    <property type="entry name" value="alpha/beta hydrolase"/>
    <property type="match status" value="1"/>
</dbReference>
<dbReference type="AlphaFoldDB" id="T1B429"/>
<dbReference type="InterPro" id="IPR008220">
    <property type="entry name" value="HAT_MetX-like"/>
</dbReference>
<comment type="caution">
    <text evidence="3">The sequence shown here is derived from an EMBL/GenBank/DDBJ whole genome shotgun (WGS) entry which is preliminary data.</text>
</comment>
<evidence type="ECO:0000256" key="1">
    <source>
        <dbReference type="ARBA" id="ARBA00022679"/>
    </source>
</evidence>
<name>T1B429_9ZZZZ</name>